<dbReference type="AlphaFoldDB" id="A0A345DBG3"/>
<proteinExistence type="predicted"/>
<evidence type="ECO:0000313" key="1">
    <source>
        <dbReference type="EMBL" id="AXF85701.1"/>
    </source>
</evidence>
<reference evidence="2" key="1">
    <citation type="submission" date="2018-07" db="EMBL/GenBank/DDBJ databases">
        <authorList>
            <person name="Kim H."/>
        </authorList>
    </citation>
    <scope>NUCLEOTIDE SEQUENCE [LARGE SCALE GENOMIC DNA]</scope>
    <source>
        <strain evidence="2">F02</strain>
    </source>
</reference>
<gene>
    <name evidence="1" type="ORF">DTO96_101432</name>
</gene>
<organism evidence="1 2">
    <name type="scientific">Ephemeroptericola cinctiostellae</name>
    <dbReference type="NCBI Taxonomy" id="2268024"/>
    <lineage>
        <taxon>Bacteria</taxon>
        <taxon>Pseudomonadati</taxon>
        <taxon>Pseudomonadota</taxon>
        <taxon>Betaproteobacteria</taxon>
        <taxon>Burkholderiales</taxon>
        <taxon>Burkholderiaceae</taxon>
        <taxon>Ephemeroptericola</taxon>
    </lineage>
</organism>
<dbReference type="EMBL" id="CP031124">
    <property type="protein sequence ID" value="AXF85701.1"/>
    <property type="molecule type" value="Genomic_DNA"/>
</dbReference>
<evidence type="ECO:0000313" key="2">
    <source>
        <dbReference type="Proteomes" id="UP000252182"/>
    </source>
</evidence>
<sequence length="59" mass="6905">MKTALLPIEKNPAWIHMGQYESFDDALAAIRYYEVRHAKWCAIRAHIQQRIGSVFKSMI</sequence>
<dbReference type="RefSeq" id="WP_114562867.1">
    <property type="nucleotide sequence ID" value="NZ_CP031124.1"/>
</dbReference>
<dbReference type="KEGG" id="hyf:DTO96_101432"/>
<dbReference type="Proteomes" id="UP000252182">
    <property type="component" value="Chromosome"/>
</dbReference>
<protein>
    <submittedName>
        <fullName evidence="1">Uncharacterized protein</fullName>
    </submittedName>
</protein>
<name>A0A345DBG3_9BURK</name>
<accession>A0A345DBG3</accession>
<keyword evidence="2" id="KW-1185">Reference proteome</keyword>